<dbReference type="Proteomes" id="UP000466039">
    <property type="component" value="Chromosome"/>
</dbReference>
<proteinExistence type="predicted"/>
<protein>
    <submittedName>
        <fullName evidence="2">Uncharacterized protein</fullName>
    </submittedName>
</protein>
<organism evidence="2 3">
    <name type="scientific">Mycolicibacterium monacense</name>
    <name type="common">Mycobacterium monacense</name>
    <dbReference type="NCBI Taxonomy" id="85693"/>
    <lineage>
        <taxon>Bacteria</taxon>
        <taxon>Bacillati</taxon>
        <taxon>Actinomycetota</taxon>
        <taxon>Actinomycetes</taxon>
        <taxon>Mycobacteriales</taxon>
        <taxon>Mycobacteriaceae</taxon>
        <taxon>Mycolicibacterium</taxon>
    </lineage>
</organism>
<name>A0AAD1N2P9_MYCMB</name>
<accession>A0AAD1N2P9</accession>
<evidence type="ECO:0000256" key="1">
    <source>
        <dbReference type="SAM" id="MobiDB-lite"/>
    </source>
</evidence>
<dbReference type="AlphaFoldDB" id="A0AAD1N2P9"/>
<feature type="region of interest" description="Disordered" evidence="1">
    <location>
        <begin position="22"/>
        <end position="41"/>
    </location>
</feature>
<sequence>MTYLYYLVRELNTFVGQKDSTSLAPVWPSPRPPVPPVNGVGGTVVSGRNRSASRLAGGSCGVGAAGVTSPDLCTVMRYECGRRRGEPDHATQDAHLCVA</sequence>
<evidence type="ECO:0000313" key="3">
    <source>
        <dbReference type="Proteomes" id="UP000466039"/>
    </source>
</evidence>
<reference evidence="2 3" key="1">
    <citation type="journal article" date="2019" name="Emerg. Microbes Infect.">
        <title>Comprehensive subspecies identification of 175 nontuberculous mycobacteria species based on 7547 genomic profiles.</title>
        <authorList>
            <person name="Matsumoto Y."/>
            <person name="Kinjo T."/>
            <person name="Motooka D."/>
            <person name="Nabeya D."/>
            <person name="Jung N."/>
            <person name="Uechi K."/>
            <person name="Horii T."/>
            <person name="Iida T."/>
            <person name="Fujita J."/>
            <person name="Nakamura S."/>
        </authorList>
    </citation>
    <scope>NUCLEOTIDE SEQUENCE [LARGE SCALE GENOMIC DNA]</scope>
    <source>
        <strain evidence="2 3">JCM 15658</strain>
    </source>
</reference>
<feature type="compositionally biased region" description="Pro residues" evidence="1">
    <location>
        <begin position="27"/>
        <end position="36"/>
    </location>
</feature>
<dbReference type="EMBL" id="AP022617">
    <property type="protein sequence ID" value="BBZ64507.1"/>
    <property type="molecule type" value="Genomic_DNA"/>
</dbReference>
<evidence type="ECO:0000313" key="2">
    <source>
        <dbReference type="EMBL" id="BBZ64507.1"/>
    </source>
</evidence>
<gene>
    <name evidence="2" type="ORF">MMON_58080</name>
</gene>
<keyword evidence="3" id="KW-1185">Reference proteome</keyword>